<evidence type="ECO:0000313" key="2">
    <source>
        <dbReference type="EMBL" id="RHN60494.1"/>
    </source>
</evidence>
<accession>A0A396I8C9</accession>
<reference evidence="2" key="1">
    <citation type="journal article" date="2018" name="Nat. Plants">
        <title>Whole-genome landscape of Medicago truncatula symbiotic genes.</title>
        <authorList>
            <person name="Pecrix Y."/>
            <person name="Gamas P."/>
            <person name="Carrere S."/>
        </authorList>
    </citation>
    <scope>NUCLEOTIDE SEQUENCE</scope>
    <source>
        <tissue evidence="2">Leaves</tissue>
    </source>
</reference>
<keyword evidence="1" id="KW-0472">Membrane</keyword>
<protein>
    <recommendedName>
        <fullName evidence="3">Transmembrane protein</fullName>
    </recommendedName>
</protein>
<sequence>MHHQFYFSNLVNRLLVACCIILFAAVIIIIIDFQFSKFVLCRIPYM</sequence>
<evidence type="ECO:0000256" key="1">
    <source>
        <dbReference type="SAM" id="Phobius"/>
    </source>
</evidence>
<dbReference type="Gramene" id="rna22810">
    <property type="protein sequence ID" value="RHN60494.1"/>
    <property type="gene ID" value="gene22810"/>
</dbReference>
<name>A0A396I8C9_MEDTR</name>
<comment type="caution">
    <text evidence="2">The sequence shown here is derived from an EMBL/GenBank/DDBJ whole genome shotgun (WGS) entry which is preliminary data.</text>
</comment>
<gene>
    <name evidence="2" type="ORF">MtrunA17_Chr4g0026431</name>
</gene>
<evidence type="ECO:0008006" key="3">
    <source>
        <dbReference type="Google" id="ProtNLM"/>
    </source>
</evidence>
<feature type="transmembrane region" description="Helical" evidence="1">
    <location>
        <begin position="14"/>
        <end position="33"/>
    </location>
</feature>
<organism evidence="2">
    <name type="scientific">Medicago truncatula</name>
    <name type="common">Barrel medic</name>
    <name type="synonym">Medicago tribuloides</name>
    <dbReference type="NCBI Taxonomy" id="3880"/>
    <lineage>
        <taxon>Eukaryota</taxon>
        <taxon>Viridiplantae</taxon>
        <taxon>Streptophyta</taxon>
        <taxon>Embryophyta</taxon>
        <taxon>Tracheophyta</taxon>
        <taxon>Spermatophyta</taxon>
        <taxon>Magnoliopsida</taxon>
        <taxon>eudicotyledons</taxon>
        <taxon>Gunneridae</taxon>
        <taxon>Pentapetalae</taxon>
        <taxon>rosids</taxon>
        <taxon>fabids</taxon>
        <taxon>Fabales</taxon>
        <taxon>Fabaceae</taxon>
        <taxon>Papilionoideae</taxon>
        <taxon>50 kb inversion clade</taxon>
        <taxon>NPAAA clade</taxon>
        <taxon>Hologalegina</taxon>
        <taxon>IRL clade</taxon>
        <taxon>Trifolieae</taxon>
        <taxon>Medicago</taxon>
    </lineage>
</organism>
<dbReference type="AlphaFoldDB" id="A0A396I8C9"/>
<dbReference type="Proteomes" id="UP000265566">
    <property type="component" value="Chromosome 4"/>
</dbReference>
<dbReference type="EMBL" id="PSQE01000004">
    <property type="protein sequence ID" value="RHN60494.1"/>
    <property type="molecule type" value="Genomic_DNA"/>
</dbReference>
<keyword evidence="1" id="KW-1133">Transmembrane helix</keyword>
<keyword evidence="1" id="KW-0812">Transmembrane</keyword>
<proteinExistence type="predicted"/>